<evidence type="ECO:0000313" key="2">
    <source>
        <dbReference type="Proteomes" id="UP000694941"/>
    </source>
</evidence>
<dbReference type="GeneID" id="106458657"/>
<dbReference type="PANTHER" id="PTHR44086:SF10">
    <property type="entry name" value="THIOSULFATE SULFURTRANSFERASE_RHODANESE-LIKE DOMAIN-CONTAINING PROTEIN 3"/>
    <property type="match status" value="1"/>
</dbReference>
<dbReference type="InterPro" id="IPR001763">
    <property type="entry name" value="Rhodanese-like_dom"/>
</dbReference>
<evidence type="ECO:0000313" key="3">
    <source>
        <dbReference type="RefSeq" id="XP_013773641.1"/>
    </source>
</evidence>
<sequence length="218" mass="24827">MMAATHVAKLFLRRCKLAKKHALFSYISCQKNYQNCYSISSLSTSSYYFDSWKRTECAFPLVRLLKSKSCCNNVKSHVHSLYGNWTSQISQRSYSVEVADCDISFEDLEALIQGGDIQLIDVREPQEINEYGTIPGSVNIPLGQVKDALLLTEDAFQNKYKVSKPQQFDANIVFFGLGPIKARAAVELAHKFGYTRSRMYRGGWEDYTQKTGQSLKRM</sequence>
<proteinExistence type="predicted"/>
<accession>A0ABM1B2T6</accession>
<organism evidence="2 3">
    <name type="scientific">Limulus polyphemus</name>
    <name type="common">Atlantic horseshoe crab</name>
    <dbReference type="NCBI Taxonomy" id="6850"/>
    <lineage>
        <taxon>Eukaryota</taxon>
        <taxon>Metazoa</taxon>
        <taxon>Ecdysozoa</taxon>
        <taxon>Arthropoda</taxon>
        <taxon>Chelicerata</taxon>
        <taxon>Merostomata</taxon>
        <taxon>Xiphosura</taxon>
        <taxon>Limulidae</taxon>
        <taxon>Limulus</taxon>
    </lineage>
</organism>
<dbReference type="PANTHER" id="PTHR44086">
    <property type="entry name" value="THIOSULFATE SULFURTRANSFERASE RDL2, MITOCHONDRIAL-RELATED"/>
    <property type="match status" value="1"/>
</dbReference>
<reference evidence="3" key="1">
    <citation type="submission" date="2025-08" db="UniProtKB">
        <authorList>
            <consortium name="RefSeq"/>
        </authorList>
    </citation>
    <scope>IDENTIFICATION</scope>
    <source>
        <tissue evidence="3">Muscle</tissue>
    </source>
</reference>
<dbReference type="PROSITE" id="PS50206">
    <property type="entry name" value="RHODANESE_3"/>
    <property type="match status" value="1"/>
</dbReference>
<dbReference type="Pfam" id="PF00581">
    <property type="entry name" value="Rhodanese"/>
    <property type="match status" value="1"/>
</dbReference>
<dbReference type="Proteomes" id="UP000694941">
    <property type="component" value="Unplaced"/>
</dbReference>
<dbReference type="SMART" id="SM00450">
    <property type="entry name" value="RHOD"/>
    <property type="match status" value="1"/>
</dbReference>
<dbReference type="Gene3D" id="3.40.250.10">
    <property type="entry name" value="Rhodanese-like domain"/>
    <property type="match status" value="1"/>
</dbReference>
<keyword evidence="2" id="KW-1185">Reference proteome</keyword>
<name>A0ABM1B2T6_LIMPO</name>
<evidence type="ECO:0000259" key="1">
    <source>
        <dbReference type="PROSITE" id="PS50206"/>
    </source>
</evidence>
<dbReference type="SUPFAM" id="SSF52821">
    <property type="entry name" value="Rhodanese/Cell cycle control phosphatase"/>
    <property type="match status" value="1"/>
</dbReference>
<dbReference type="RefSeq" id="XP_013773641.1">
    <property type="nucleotide sequence ID" value="XM_013918187.2"/>
</dbReference>
<protein>
    <submittedName>
        <fullName evidence="3">Uncharacterized protein LOC106458657</fullName>
    </submittedName>
</protein>
<gene>
    <name evidence="3" type="primary">LOC106458657</name>
</gene>
<feature type="domain" description="Rhodanese" evidence="1">
    <location>
        <begin position="113"/>
        <end position="216"/>
    </location>
</feature>
<dbReference type="InterPro" id="IPR036873">
    <property type="entry name" value="Rhodanese-like_dom_sf"/>
</dbReference>